<keyword evidence="3" id="KW-1185">Reference proteome</keyword>
<comment type="caution">
    <text evidence="2">The sequence shown here is derived from an EMBL/GenBank/DDBJ whole genome shotgun (WGS) entry which is preliminary data.</text>
</comment>
<feature type="domain" description="DNA helicase Pif1-like 2B" evidence="1">
    <location>
        <begin position="177"/>
        <end position="223"/>
    </location>
</feature>
<name>A0AA88VUY6_9ASTE</name>
<dbReference type="SUPFAM" id="SSF52540">
    <property type="entry name" value="P-loop containing nucleoside triphosphate hydrolases"/>
    <property type="match status" value="1"/>
</dbReference>
<gene>
    <name evidence="2" type="ORF">RJ639_008183</name>
</gene>
<dbReference type="Pfam" id="PF21530">
    <property type="entry name" value="Pif1_2B_dom"/>
    <property type="match status" value="1"/>
</dbReference>
<proteinExistence type="predicted"/>
<dbReference type="PANTHER" id="PTHR10492">
    <property type="match status" value="1"/>
</dbReference>
<reference evidence="2" key="1">
    <citation type="submission" date="2022-12" db="EMBL/GenBank/DDBJ databases">
        <title>Draft genome assemblies for two species of Escallonia (Escalloniales).</title>
        <authorList>
            <person name="Chanderbali A."/>
            <person name="Dervinis C."/>
            <person name="Anghel I."/>
            <person name="Soltis D."/>
            <person name="Soltis P."/>
            <person name="Zapata F."/>
        </authorList>
    </citation>
    <scope>NUCLEOTIDE SEQUENCE</scope>
    <source>
        <strain evidence="2">UCBG64.0493</strain>
        <tissue evidence="2">Leaf</tissue>
    </source>
</reference>
<protein>
    <recommendedName>
        <fullName evidence="1">DNA helicase Pif1-like 2B domain-containing protein</fullName>
    </recommendedName>
</protein>
<dbReference type="InterPro" id="IPR027417">
    <property type="entry name" value="P-loop_NTPase"/>
</dbReference>
<dbReference type="PANTHER" id="PTHR10492:SF90">
    <property type="entry name" value="ATP-DEPENDENT DNA HELICASE"/>
    <property type="match status" value="1"/>
</dbReference>
<evidence type="ECO:0000313" key="2">
    <source>
        <dbReference type="EMBL" id="KAK3014463.1"/>
    </source>
</evidence>
<accession>A0AA88VUY6</accession>
<sequence>MLALYEIKLILNRQGKCLKDFPSLPVIDPSLIAHCSNRLLHEQLNYDCVELKREHDITFKSLNDEQRHVNMRYGRMSVEDFGKWIIDLGDGKLTTYSLENESDPTWIKVPTEFLIQHGDNPIQDIRAILTPKNEDIERINSHILSSIPGKAKTYKISDTICKASANSEEQDLLYPTEFLNSLKFSGIPNHELDLKVGSPIMLLRNMNPSKGMCNGTRLIVTHLAKW</sequence>
<dbReference type="Proteomes" id="UP001188597">
    <property type="component" value="Unassembled WGS sequence"/>
</dbReference>
<evidence type="ECO:0000313" key="3">
    <source>
        <dbReference type="Proteomes" id="UP001188597"/>
    </source>
</evidence>
<dbReference type="EMBL" id="JAVXUP010001217">
    <property type="protein sequence ID" value="KAK3014463.1"/>
    <property type="molecule type" value="Genomic_DNA"/>
</dbReference>
<dbReference type="AlphaFoldDB" id="A0AA88VUY6"/>
<dbReference type="InterPro" id="IPR049163">
    <property type="entry name" value="Pif1-like_2B_dom"/>
</dbReference>
<evidence type="ECO:0000259" key="1">
    <source>
        <dbReference type="Pfam" id="PF21530"/>
    </source>
</evidence>
<feature type="non-terminal residue" evidence="2">
    <location>
        <position position="1"/>
    </location>
</feature>
<organism evidence="2 3">
    <name type="scientific">Escallonia herrerae</name>
    <dbReference type="NCBI Taxonomy" id="1293975"/>
    <lineage>
        <taxon>Eukaryota</taxon>
        <taxon>Viridiplantae</taxon>
        <taxon>Streptophyta</taxon>
        <taxon>Embryophyta</taxon>
        <taxon>Tracheophyta</taxon>
        <taxon>Spermatophyta</taxon>
        <taxon>Magnoliopsida</taxon>
        <taxon>eudicotyledons</taxon>
        <taxon>Gunneridae</taxon>
        <taxon>Pentapetalae</taxon>
        <taxon>asterids</taxon>
        <taxon>campanulids</taxon>
        <taxon>Escalloniales</taxon>
        <taxon>Escalloniaceae</taxon>
        <taxon>Escallonia</taxon>
    </lineage>
</organism>